<dbReference type="Proteomes" id="UP000814176">
    <property type="component" value="Unassembled WGS sequence"/>
</dbReference>
<sequence>MVGRTPGRVDVMDLDRVVAVRVVGAVGRGGLARGAVVRVKGRDTRTARVLQRDEAGVVTAVHVGIPGRGGRRYTVLPRAVSLLTLAADALCRGRATGASEASVVGFEAAGTWPHAAGGVGEGRRGERGKGRAVGARRERPHGGQGVVVGWVGGRVAGRGACGVDGDEDELAAAVRDDAGEGHAGVGSTDLDGVEVVVELRPGVLDDAETRLCVVAGDLCAFDACLGVED</sequence>
<dbReference type="GeneID" id="72002709"/>
<accession>A0ABQ8KVY9</accession>
<protein>
    <submittedName>
        <fullName evidence="2">Uncharacterized protein</fullName>
    </submittedName>
</protein>
<name>A0ABQ8KVY9_9APHY</name>
<evidence type="ECO:0000256" key="1">
    <source>
        <dbReference type="SAM" id="MobiDB-lite"/>
    </source>
</evidence>
<proteinExistence type="predicted"/>
<feature type="compositionally biased region" description="Basic and acidic residues" evidence="1">
    <location>
        <begin position="121"/>
        <end position="140"/>
    </location>
</feature>
<organism evidence="2 3">
    <name type="scientific">Rhodofomes roseus</name>
    <dbReference type="NCBI Taxonomy" id="34475"/>
    <lineage>
        <taxon>Eukaryota</taxon>
        <taxon>Fungi</taxon>
        <taxon>Dikarya</taxon>
        <taxon>Basidiomycota</taxon>
        <taxon>Agaricomycotina</taxon>
        <taxon>Agaricomycetes</taxon>
        <taxon>Polyporales</taxon>
        <taxon>Rhodofomes</taxon>
    </lineage>
</organism>
<feature type="non-terminal residue" evidence="2">
    <location>
        <position position="229"/>
    </location>
</feature>
<gene>
    <name evidence="2" type="ORF">C8Q71DRAFT_728628</name>
</gene>
<comment type="caution">
    <text evidence="2">The sequence shown here is derived from an EMBL/GenBank/DDBJ whole genome shotgun (WGS) entry which is preliminary data.</text>
</comment>
<evidence type="ECO:0000313" key="3">
    <source>
        <dbReference type="Proteomes" id="UP000814176"/>
    </source>
</evidence>
<reference evidence="2 3" key="1">
    <citation type="journal article" date="2021" name="Environ. Microbiol.">
        <title>Gene family expansions and transcriptome signatures uncover fungal adaptations to wood decay.</title>
        <authorList>
            <person name="Hage H."/>
            <person name="Miyauchi S."/>
            <person name="Viragh M."/>
            <person name="Drula E."/>
            <person name="Min B."/>
            <person name="Chaduli D."/>
            <person name="Navarro D."/>
            <person name="Favel A."/>
            <person name="Norest M."/>
            <person name="Lesage-Meessen L."/>
            <person name="Balint B."/>
            <person name="Merenyi Z."/>
            <person name="de Eugenio L."/>
            <person name="Morin E."/>
            <person name="Martinez A.T."/>
            <person name="Baldrian P."/>
            <person name="Stursova M."/>
            <person name="Martinez M.J."/>
            <person name="Novotny C."/>
            <person name="Magnuson J.K."/>
            <person name="Spatafora J.W."/>
            <person name="Maurice S."/>
            <person name="Pangilinan J."/>
            <person name="Andreopoulos W."/>
            <person name="LaButti K."/>
            <person name="Hundley H."/>
            <person name="Na H."/>
            <person name="Kuo A."/>
            <person name="Barry K."/>
            <person name="Lipzen A."/>
            <person name="Henrissat B."/>
            <person name="Riley R."/>
            <person name="Ahrendt S."/>
            <person name="Nagy L.G."/>
            <person name="Grigoriev I.V."/>
            <person name="Martin F."/>
            <person name="Rosso M.N."/>
        </authorList>
    </citation>
    <scope>NUCLEOTIDE SEQUENCE [LARGE SCALE GENOMIC DNA]</scope>
    <source>
        <strain evidence="2 3">CIRM-BRFM 1785</strain>
    </source>
</reference>
<feature type="region of interest" description="Disordered" evidence="1">
    <location>
        <begin position="115"/>
        <end position="140"/>
    </location>
</feature>
<dbReference type="EMBL" id="JADCUA010000001">
    <property type="protein sequence ID" value="KAH9843482.1"/>
    <property type="molecule type" value="Genomic_DNA"/>
</dbReference>
<evidence type="ECO:0000313" key="2">
    <source>
        <dbReference type="EMBL" id="KAH9843482.1"/>
    </source>
</evidence>
<dbReference type="RefSeq" id="XP_047784292.1">
    <property type="nucleotide sequence ID" value="XM_047921977.1"/>
</dbReference>
<keyword evidence="3" id="KW-1185">Reference proteome</keyword>